<dbReference type="PANTHER" id="PTHR43027">
    <property type="entry name" value="DOXORUBICIN RESISTANCE ABC TRANSPORTER PERMEASE PROTEIN DRRC-RELATED"/>
    <property type="match status" value="1"/>
</dbReference>
<feature type="domain" description="ABC transmembrane type-2" evidence="6">
    <location>
        <begin position="132"/>
        <end position="368"/>
    </location>
</feature>
<evidence type="ECO:0000256" key="4">
    <source>
        <dbReference type="ARBA" id="ARBA00023136"/>
    </source>
</evidence>
<evidence type="ECO:0000256" key="3">
    <source>
        <dbReference type="ARBA" id="ARBA00022989"/>
    </source>
</evidence>
<keyword evidence="8" id="KW-1185">Reference proteome</keyword>
<feature type="transmembrane region" description="Helical" evidence="5">
    <location>
        <begin position="217"/>
        <end position="247"/>
    </location>
</feature>
<keyword evidence="4 5" id="KW-0472">Membrane</keyword>
<comment type="subcellular location">
    <subcellularLocation>
        <location evidence="1">Membrane</location>
        <topology evidence="1">Multi-pass membrane protein</topology>
    </subcellularLocation>
</comment>
<dbReference type="PROSITE" id="PS51012">
    <property type="entry name" value="ABC_TM2"/>
    <property type="match status" value="1"/>
</dbReference>
<evidence type="ECO:0000256" key="5">
    <source>
        <dbReference type="SAM" id="Phobius"/>
    </source>
</evidence>
<feature type="transmembrane region" description="Helical" evidence="5">
    <location>
        <begin position="253"/>
        <end position="277"/>
    </location>
</feature>
<feature type="transmembrane region" description="Helical" evidence="5">
    <location>
        <begin position="26"/>
        <end position="46"/>
    </location>
</feature>
<dbReference type="EMBL" id="CAKMMF010000062">
    <property type="protein sequence ID" value="CAH1226297.1"/>
    <property type="molecule type" value="Genomic_DNA"/>
</dbReference>
<evidence type="ECO:0000313" key="7">
    <source>
        <dbReference type="EMBL" id="CAH1226297.1"/>
    </source>
</evidence>
<gene>
    <name evidence="7" type="primary">lnrN_3</name>
    <name evidence="7" type="ORF">PAECIP111893_05335</name>
</gene>
<protein>
    <submittedName>
        <fullName evidence="7">Linearmycin resistance permease protein LnrN</fullName>
    </submittedName>
</protein>
<evidence type="ECO:0000313" key="8">
    <source>
        <dbReference type="Proteomes" id="UP000838686"/>
    </source>
</evidence>
<feature type="transmembrane region" description="Helical" evidence="5">
    <location>
        <begin position="342"/>
        <end position="365"/>
    </location>
</feature>
<dbReference type="InterPro" id="IPR013525">
    <property type="entry name" value="ABC2_TM"/>
</dbReference>
<evidence type="ECO:0000256" key="1">
    <source>
        <dbReference type="ARBA" id="ARBA00004141"/>
    </source>
</evidence>
<dbReference type="Proteomes" id="UP000838686">
    <property type="component" value="Unassembled WGS sequence"/>
</dbReference>
<sequence>MAANNWNQFKKLFSAHFKMMFRDKSVWFWSIFYPVLLLSVFIMIFGSSSDSFSAKLALVEPSSNAMSKSLQQELKEIDVFQFHSEHAVPRDEAEQWLKDRDVDAVVILPESAANARLELIMNKEKQNSSSSQAISSILNSLVMQSNMQGIAVGPSLELQTAYISAGSEQLEYTDFLLTGLIALSVAQAGMFGMIDLVEMRRNGLLKRLIMTPAKMGLFGLGGIVVRFILSGIQIVLLSLIGILVFGAHLNINITAFLTIFLVGTLSFAGIGFMIAAFSKSMESYFGMANLFSFIMMFISGIFFDVSALPEYIKPLAHVLPLTYFANGIRDGMVYGFGMINGAFWLNIGVLLLWGVVTVLIGAKFYKWKEAK</sequence>
<dbReference type="InterPro" id="IPR052902">
    <property type="entry name" value="ABC-2_transporter"/>
</dbReference>
<name>A0ABN8H7P5_9BACL</name>
<reference evidence="7" key="1">
    <citation type="submission" date="2022-01" db="EMBL/GenBank/DDBJ databases">
        <authorList>
            <person name="Criscuolo A."/>
        </authorList>
    </citation>
    <scope>NUCLEOTIDE SEQUENCE</scope>
    <source>
        <strain evidence="7">CIP111893</strain>
    </source>
</reference>
<keyword evidence="3 5" id="KW-1133">Transmembrane helix</keyword>
<evidence type="ECO:0000256" key="2">
    <source>
        <dbReference type="ARBA" id="ARBA00022692"/>
    </source>
</evidence>
<dbReference type="InterPro" id="IPR047817">
    <property type="entry name" value="ABC2_TM_bact-type"/>
</dbReference>
<evidence type="ECO:0000259" key="6">
    <source>
        <dbReference type="PROSITE" id="PS51012"/>
    </source>
</evidence>
<organism evidence="7 8">
    <name type="scientific">Paenibacillus plantiphilus</name>
    <dbReference type="NCBI Taxonomy" id="2905650"/>
    <lineage>
        <taxon>Bacteria</taxon>
        <taxon>Bacillati</taxon>
        <taxon>Bacillota</taxon>
        <taxon>Bacilli</taxon>
        <taxon>Bacillales</taxon>
        <taxon>Paenibacillaceae</taxon>
        <taxon>Paenibacillus</taxon>
    </lineage>
</organism>
<feature type="transmembrane region" description="Helical" evidence="5">
    <location>
        <begin position="175"/>
        <end position="197"/>
    </location>
</feature>
<dbReference type="RefSeq" id="WP_236347689.1">
    <property type="nucleotide sequence ID" value="NZ_CAKMMF010000062.1"/>
</dbReference>
<feature type="transmembrane region" description="Helical" evidence="5">
    <location>
        <begin position="284"/>
        <end position="303"/>
    </location>
</feature>
<accession>A0ABN8H7P5</accession>
<keyword evidence="2 5" id="KW-0812">Transmembrane</keyword>
<dbReference type="PANTHER" id="PTHR43027:SF1">
    <property type="entry name" value="DOXORUBICIN RESISTANCE ABC TRANSPORTER PERMEASE PROTEIN DRRC-RELATED"/>
    <property type="match status" value="1"/>
</dbReference>
<dbReference type="Pfam" id="PF12698">
    <property type="entry name" value="ABC2_membrane_3"/>
    <property type="match status" value="1"/>
</dbReference>
<comment type="caution">
    <text evidence="7">The sequence shown here is derived from an EMBL/GenBank/DDBJ whole genome shotgun (WGS) entry which is preliminary data.</text>
</comment>
<proteinExistence type="predicted"/>